<name>A0AAF3FE04_9BILA</name>
<dbReference type="GO" id="GO:0008289">
    <property type="term" value="F:lipid binding"/>
    <property type="evidence" value="ECO:0007669"/>
    <property type="project" value="InterPro"/>
</dbReference>
<dbReference type="SMART" id="SM00234">
    <property type="entry name" value="START"/>
    <property type="match status" value="1"/>
</dbReference>
<dbReference type="PANTHER" id="PTHR46121">
    <property type="entry name" value="STEROIDOGENIC ACUTE REGULATORY PROTEIN-LIKE"/>
    <property type="match status" value="1"/>
</dbReference>
<dbReference type="GO" id="GO:0005789">
    <property type="term" value="C:endoplasmic reticulum membrane"/>
    <property type="evidence" value="ECO:0007669"/>
    <property type="project" value="TreeGrafter"/>
</dbReference>
<dbReference type="Gene3D" id="3.30.530.20">
    <property type="match status" value="1"/>
</dbReference>
<dbReference type="InterPro" id="IPR051869">
    <property type="entry name" value="STARD3"/>
</dbReference>
<organism evidence="2 3">
    <name type="scientific">Mesorhabditis belari</name>
    <dbReference type="NCBI Taxonomy" id="2138241"/>
    <lineage>
        <taxon>Eukaryota</taxon>
        <taxon>Metazoa</taxon>
        <taxon>Ecdysozoa</taxon>
        <taxon>Nematoda</taxon>
        <taxon>Chromadorea</taxon>
        <taxon>Rhabditida</taxon>
        <taxon>Rhabditina</taxon>
        <taxon>Rhabditomorpha</taxon>
        <taxon>Rhabditoidea</taxon>
        <taxon>Rhabditidae</taxon>
        <taxon>Mesorhabditinae</taxon>
        <taxon>Mesorhabditis</taxon>
    </lineage>
</organism>
<dbReference type="GO" id="GO:0005765">
    <property type="term" value="C:lysosomal membrane"/>
    <property type="evidence" value="ECO:0007669"/>
    <property type="project" value="TreeGrafter"/>
</dbReference>
<sequence length="233" mass="26412">MGSVELLGITESSDNPMYSTALRKTANIFPEALKILDNPETISRKDWKKKHEHKGDICYNKHCSLGKCYTLTKEYNGPVEDIFLHHWNEIETTPDWNPQVHSAKKVNTISPTADIIHYSTSDVVVVKGRDFVVCRIWRKLNDAWFVVAASFENDIPVISKKKRAIANVVAGRFAPKKGDREKTIIDYLVSVDFPGTSIPKAVLSKNIAEMVVRDARYAEKHLAMMKAKNEPEK</sequence>
<dbReference type="GO" id="GO:0031902">
    <property type="term" value="C:late endosome membrane"/>
    <property type="evidence" value="ECO:0007669"/>
    <property type="project" value="TreeGrafter"/>
</dbReference>
<evidence type="ECO:0000313" key="2">
    <source>
        <dbReference type="Proteomes" id="UP000887575"/>
    </source>
</evidence>
<dbReference type="GO" id="GO:0099044">
    <property type="term" value="P:vesicle tethering to endoplasmic reticulum"/>
    <property type="evidence" value="ECO:0007669"/>
    <property type="project" value="TreeGrafter"/>
</dbReference>
<dbReference type="PANTHER" id="PTHR46121:SF3">
    <property type="entry name" value="STEROIDOGENIC ACUTE REGULATORY-LIKE PROTEIN 1"/>
    <property type="match status" value="1"/>
</dbReference>
<dbReference type="Proteomes" id="UP000887575">
    <property type="component" value="Unassembled WGS sequence"/>
</dbReference>
<dbReference type="CDD" id="cd00177">
    <property type="entry name" value="START"/>
    <property type="match status" value="1"/>
</dbReference>
<evidence type="ECO:0000259" key="1">
    <source>
        <dbReference type="PROSITE" id="PS50848"/>
    </source>
</evidence>
<dbReference type="AlphaFoldDB" id="A0AAF3FE04"/>
<keyword evidence="2" id="KW-1185">Reference proteome</keyword>
<proteinExistence type="predicted"/>
<feature type="domain" description="START" evidence="1">
    <location>
        <begin position="89"/>
        <end position="227"/>
    </location>
</feature>
<accession>A0AAF3FE04</accession>
<evidence type="ECO:0000313" key="3">
    <source>
        <dbReference type="WBParaSite" id="MBELARI_LOCUS5097"/>
    </source>
</evidence>
<dbReference type="GO" id="GO:0140284">
    <property type="term" value="C:endoplasmic reticulum-endosome membrane contact site"/>
    <property type="evidence" value="ECO:0007669"/>
    <property type="project" value="TreeGrafter"/>
</dbReference>
<dbReference type="PROSITE" id="PS50848">
    <property type="entry name" value="START"/>
    <property type="match status" value="1"/>
</dbReference>
<dbReference type="InterPro" id="IPR002913">
    <property type="entry name" value="START_lipid-bd_dom"/>
</dbReference>
<reference evidence="3" key="1">
    <citation type="submission" date="2024-02" db="UniProtKB">
        <authorList>
            <consortium name="WormBaseParasite"/>
        </authorList>
    </citation>
    <scope>IDENTIFICATION</scope>
</reference>
<dbReference type="WBParaSite" id="MBELARI_LOCUS5097">
    <property type="protein sequence ID" value="MBELARI_LOCUS5097"/>
    <property type="gene ID" value="MBELARI_LOCUS5097"/>
</dbReference>
<dbReference type="InterPro" id="IPR023393">
    <property type="entry name" value="START-like_dom_sf"/>
</dbReference>
<protein>
    <submittedName>
        <fullName evidence="3">START domain-containing protein</fullName>
    </submittedName>
</protein>
<dbReference type="SUPFAM" id="SSF55961">
    <property type="entry name" value="Bet v1-like"/>
    <property type="match status" value="1"/>
</dbReference>
<dbReference type="Pfam" id="PF01852">
    <property type="entry name" value="START"/>
    <property type="match status" value="1"/>
</dbReference>